<reference evidence="10" key="1">
    <citation type="submission" date="2009-08" db="EMBL/GenBank/DDBJ databases">
        <title>Annotation of Salpingoeca rosetta.</title>
        <authorList>
            <consortium name="The Broad Institute Genome Sequencing Platform"/>
            <person name="Russ C."/>
            <person name="Cuomo C."/>
            <person name="Burger G."/>
            <person name="Gray M.W."/>
            <person name="Holland P.W.H."/>
            <person name="King N."/>
            <person name="Lang F.B.F."/>
            <person name="Roger A.J."/>
            <person name="Ruiz-Trillo I."/>
            <person name="Young S.K."/>
            <person name="Zeng Q."/>
            <person name="Gargeya S."/>
            <person name="Alvarado L."/>
            <person name="Berlin A."/>
            <person name="Chapman S.B."/>
            <person name="Chen Z."/>
            <person name="Freedman E."/>
            <person name="Gellesch M."/>
            <person name="Goldberg J."/>
            <person name="Griggs A."/>
            <person name="Gujja S."/>
            <person name="Heilman E."/>
            <person name="Heiman D."/>
            <person name="Howarth C."/>
            <person name="Mehta T."/>
            <person name="Neiman D."/>
            <person name="Pearson M."/>
            <person name="Roberts A."/>
            <person name="Saif S."/>
            <person name="Shea T."/>
            <person name="Shenoy N."/>
            <person name="Sisk P."/>
            <person name="Stolte C."/>
            <person name="Sykes S."/>
            <person name="White J."/>
            <person name="Yandava C."/>
            <person name="Haas B."/>
            <person name="Nusbaum C."/>
            <person name="Birren B."/>
        </authorList>
    </citation>
    <scope>NUCLEOTIDE SEQUENCE [LARGE SCALE GENOMIC DNA]</scope>
    <source>
        <strain evidence="10">ATCC 50818</strain>
    </source>
</reference>
<feature type="compositionally biased region" description="Basic and acidic residues" evidence="9">
    <location>
        <begin position="154"/>
        <end position="163"/>
    </location>
</feature>
<dbReference type="EMBL" id="GL832956">
    <property type="protein sequence ID" value="EGD76306.1"/>
    <property type="molecule type" value="Genomic_DNA"/>
</dbReference>
<evidence type="ECO:0000256" key="9">
    <source>
        <dbReference type="SAM" id="MobiDB-lite"/>
    </source>
</evidence>
<feature type="region of interest" description="Disordered" evidence="9">
    <location>
        <begin position="250"/>
        <end position="287"/>
    </location>
</feature>
<evidence type="ECO:0000256" key="5">
    <source>
        <dbReference type="ARBA" id="ARBA00022737"/>
    </source>
</evidence>
<evidence type="ECO:0000256" key="3">
    <source>
        <dbReference type="ARBA" id="ARBA00005348"/>
    </source>
</evidence>
<keyword evidence="11" id="KW-1185">Reference proteome</keyword>
<dbReference type="PANTHER" id="PTHR10130">
    <property type="entry name" value="PEROXISOMAL TARGETING SIGNAL 1 RECEPTOR PEX5"/>
    <property type="match status" value="1"/>
</dbReference>
<dbReference type="InterPro" id="IPR024111">
    <property type="entry name" value="PEX5/PEX5L"/>
</dbReference>
<evidence type="ECO:0000256" key="8">
    <source>
        <dbReference type="PROSITE-ProRule" id="PRU00339"/>
    </source>
</evidence>
<dbReference type="PANTHER" id="PTHR10130:SF0">
    <property type="entry name" value="GH08708P"/>
    <property type="match status" value="1"/>
</dbReference>
<evidence type="ECO:0000256" key="1">
    <source>
        <dbReference type="ARBA" id="ARBA00004275"/>
    </source>
</evidence>
<accession>F2TY47</accession>
<dbReference type="SMART" id="SM00028">
    <property type="entry name" value="TPR"/>
    <property type="match status" value="5"/>
</dbReference>
<evidence type="ECO:0000256" key="7">
    <source>
        <dbReference type="ARBA" id="ARBA00023140"/>
    </source>
</evidence>
<dbReference type="AlphaFoldDB" id="F2TY47"/>
<comment type="subcellular location">
    <subcellularLocation>
        <location evidence="2">Cytoplasm</location>
    </subcellularLocation>
    <subcellularLocation>
        <location evidence="1">Peroxisome</location>
    </subcellularLocation>
</comment>
<dbReference type="OrthoDB" id="987945at2759"/>
<dbReference type="GO" id="GO:0005052">
    <property type="term" value="F:peroxisome matrix targeting signal-1 binding"/>
    <property type="evidence" value="ECO:0007669"/>
    <property type="project" value="TreeGrafter"/>
</dbReference>
<dbReference type="KEGG" id="sre:PTSG_01008"/>
<dbReference type="eggNOG" id="KOG1125">
    <property type="taxonomic scope" value="Eukaryota"/>
</dbReference>
<organism evidence="11">
    <name type="scientific">Salpingoeca rosetta (strain ATCC 50818 / BSB-021)</name>
    <dbReference type="NCBI Taxonomy" id="946362"/>
    <lineage>
        <taxon>Eukaryota</taxon>
        <taxon>Choanoflagellata</taxon>
        <taxon>Craspedida</taxon>
        <taxon>Salpingoecidae</taxon>
        <taxon>Salpingoeca</taxon>
    </lineage>
</organism>
<protein>
    <recommendedName>
        <fullName evidence="12">Peroxin-5</fullName>
    </recommendedName>
</protein>
<feature type="region of interest" description="Disordered" evidence="9">
    <location>
        <begin position="308"/>
        <end position="354"/>
    </location>
</feature>
<name>F2TY47_SALR5</name>
<sequence length="687" mass="75932">MDACGGNAALKAAETLRRAHRPSQEHSATAHAAFAQQAAQLAFQEAQLQQQHQRLQRQQHHAHRQRQYASQARQQHSSSANSSSARSGQTRAPQRPWSTSTHQPQDTSIATDQRYWGTGSVRTQPEHAPASFMSPMHRHHHLYRTRDFMARHMGRSDHHHDHSSPSSSSTQVLDHPHAWAESMLAPDTTDAQETTRTAENDDEALRSAARDIHARASVDSDLQQSQFMALMEQLAAGDVSVVDGELQRNTAATAPKQQTQQQQQQQTPQQQHQQPQQQQQQQARYPHQVDVDVDAQAVDAMMEEFRRAFQSPDPTATATPNTGATATTTATTTTTTTTATTSTTAASSTAPAAARDAPAYAFQATLQAEDHQRTADDFVQMGQHELAAGRLVAAILNFERACQLDASHVEAWQLLGTSRAENEQDEMAIAALRTCLQLDPTRRPALLAIATSYANEMQLEAAYDALESVVRGDSRFTGMTVQEHHVPHDDSTTLGRQRQSSVSSLGSDSSVSAMLEQRHDAVVDLYLSAIEACGDVVDADLQIGLGILQHMKGNFSRAIDCFELALSVRPDDFQLWNKLGACLANGNRSAEAVDVYRRALELRPGFIRAMYNMGVSCINLKAYEQAAEYFLTALDHQSSDANGNTSTTMSDTIWQSLRMTLMMMEKYELALLTEHRSVAMFKSFFKF</sequence>
<dbReference type="InterPro" id="IPR019734">
    <property type="entry name" value="TPR_rpt"/>
</dbReference>
<dbReference type="InterPro" id="IPR011990">
    <property type="entry name" value="TPR-like_helical_dom_sf"/>
</dbReference>
<dbReference type="Pfam" id="PF13181">
    <property type="entry name" value="TPR_8"/>
    <property type="match status" value="2"/>
</dbReference>
<feature type="region of interest" description="Disordered" evidence="9">
    <location>
        <begin position="154"/>
        <end position="173"/>
    </location>
</feature>
<feature type="repeat" description="TPR" evidence="8">
    <location>
        <begin position="539"/>
        <end position="572"/>
    </location>
</feature>
<keyword evidence="7" id="KW-0576">Peroxisome</keyword>
<feature type="repeat" description="TPR" evidence="8">
    <location>
        <begin position="409"/>
        <end position="442"/>
    </location>
</feature>
<dbReference type="GO" id="GO:0005778">
    <property type="term" value="C:peroxisomal membrane"/>
    <property type="evidence" value="ECO:0007669"/>
    <property type="project" value="TreeGrafter"/>
</dbReference>
<feature type="compositionally biased region" description="Low complexity" evidence="9">
    <location>
        <begin position="257"/>
        <end position="282"/>
    </location>
</feature>
<feature type="region of interest" description="Disordered" evidence="9">
    <location>
        <begin position="45"/>
        <end position="108"/>
    </location>
</feature>
<proteinExistence type="inferred from homology"/>
<feature type="compositionally biased region" description="Polar residues" evidence="9">
    <location>
        <begin position="88"/>
        <end position="108"/>
    </location>
</feature>
<dbReference type="Gene3D" id="1.25.40.10">
    <property type="entry name" value="Tetratricopeptide repeat domain"/>
    <property type="match status" value="1"/>
</dbReference>
<evidence type="ECO:0000256" key="6">
    <source>
        <dbReference type="ARBA" id="ARBA00022803"/>
    </source>
</evidence>
<evidence type="ECO:0000313" key="10">
    <source>
        <dbReference type="EMBL" id="EGD76306.1"/>
    </source>
</evidence>
<dbReference type="GO" id="GO:0016560">
    <property type="term" value="P:protein import into peroxisome matrix, docking"/>
    <property type="evidence" value="ECO:0007669"/>
    <property type="project" value="TreeGrafter"/>
</dbReference>
<keyword evidence="6 8" id="KW-0802">TPR repeat</keyword>
<dbReference type="Proteomes" id="UP000007799">
    <property type="component" value="Unassembled WGS sequence"/>
</dbReference>
<dbReference type="RefSeq" id="XP_004998481.1">
    <property type="nucleotide sequence ID" value="XM_004998424.1"/>
</dbReference>
<dbReference type="SUPFAM" id="SSF48452">
    <property type="entry name" value="TPR-like"/>
    <property type="match status" value="1"/>
</dbReference>
<dbReference type="STRING" id="946362.F2TY47"/>
<feature type="compositionally biased region" description="Low complexity" evidence="9">
    <location>
        <begin position="494"/>
        <end position="508"/>
    </location>
</feature>
<feature type="region of interest" description="Disordered" evidence="9">
    <location>
        <begin position="484"/>
        <end position="508"/>
    </location>
</feature>
<keyword evidence="5" id="KW-0677">Repeat</keyword>
<feature type="compositionally biased region" description="Low complexity" evidence="9">
    <location>
        <begin position="314"/>
        <end position="354"/>
    </location>
</feature>
<feature type="repeat" description="TPR" evidence="8">
    <location>
        <begin position="573"/>
        <end position="606"/>
    </location>
</feature>
<feature type="compositionally biased region" description="Low complexity" evidence="9">
    <location>
        <begin position="67"/>
        <end position="87"/>
    </location>
</feature>
<evidence type="ECO:0000256" key="4">
    <source>
        <dbReference type="ARBA" id="ARBA00022490"/>
    </source>
</evidence>
<evidence type="ECO:0008006" key="12">
    <source>
        <dbReference type="Google" id="ProtNLM"/>
    </source>
</evidence>
<dbReference type="PROSITE" id="PS50005">
    <property type="entry name" value="TPR"/>
    <property type="match status" value="3"/>
</dbReference>
<feature type="compositionally biased region" description="Basic residues" evidence="9">
    <location>
        <begin position="54"/>
        <end position="66"/>
    </location>
</feature>
<evidence type="ECO:0000256" key="2">
    <source>
        <dbReference type="ARBA" id="ARBA00004496"/>
    </source>
</evidence>
<keyword evidence="4" id="KW-0963">Cytoplasm</keyword>
<dbReference type="GO" id="GO:0005829">
    <property type="term" value="C:cytosol"/>
    <property type="evidence" value="ECO:0007669"/>
    <property type="project" value="TreeGrafter"/>
</dbReference>
<dbReference type="Pfam" id="PF13432">
    <property type="entry name" value="TPR_16"/>
    <property type="match status" value="1"/>
</dbReference>
<evidence type="ECO:0000313" key="11">
    <source>
        <dbReference type="Proteomes" id="UP000007799"/>
    </source>
</evidence>
<dbReference type="InParanoid" id="F2TY47"/>
<comment type="similarity">
    <text evidence="3">Belongs to the peroxisomal targeting signal receptor family.</text>
</comment>
<gene>
    <name evidence="10" type="ORF">PTSG_01008</name>
</gene>
<dbReference type="GeneID" id="16079075"/>